<keyword evidence="2" id="KW-1185">Reference proteome</keyword>
<reference evidence="3" key="3">
    <citation type="submission" date="2025-08" db="UniProtKB">
        <authorList>
            <consortium name="RefSeq"/>
        </authorList>
    </citation>
    <scope>IDENTIFICATION</scope>
    <source>
        <strain evidence="3">CBS 342.82</strain>
    </source>
</reference>
<dbReference type="Gene3D" id="2.30.30.390">
    <property type="entry name" value="Hemimethylated DNA-binding domain"/>
    <property type="match status" value="1"/>
</dbReference>
<proteinExistence type="predicted"/>
<dbReference type="Pfam" id="PF12937">
    <property type="entry name" value="F-box-like"/>
    <property type="match status" value="1"/>
</dbReference>
<dbReference type="SMART" id="SM00256">
    <property type="entry name" value="FBOX"/>
    <property type="match status" value="1"/>
</dbReference>
<dbReference type="RefSeq" id="XP_033461981.1">
    <property type="nucleotide sequence ID" value="XM_033602461.1"/>
</dbReference>
<dbReference type="AlphaFoldDB" id="A0A6J3MA89"/>
<sequence length="598" mass="69146">MADTPHERHSQLLGLPDELLQSITDYLSPSSTVAFGSTCKRCNKITDEALVWRRHCEEGWWFWHERHDWRKKLRERPAETEWRQLYKERRRIDFETEKLFEALLNTQQHRLQRIETIANHGDDVRELLLVHQDETPDDAPDVLARRHFANAILGRMNRKLALEKWSRLQRQEMVSLEEVLGSFDLFAMSGKSARLNDIAKEFDYLAREIREEDPKFNDLSIRARAIRVAEYLRKKGLVGNSALETVDYHALRNNYISMALFVPPHTSLPLQTAAIYCAVARRLGVNAKPSNYPQHVHVVVEAPRDATLDGKPKLPDSAGELEIMHLDPWNTNEEIPEQQLRQRLLLMGAPSHLLHQHLGAATIIEIVQRTARNIMNSVQEARRSEPQPGDNDDEHPEREAAWYSMLWALMVLGGANALQQRRHCLPYLQRHVQQYNPEDLGLIQDFVIPMFADKDLRDLEDLSRYIAAVRAADRNLPPPSPRDSDATRAVRYEVGTAFLHKRYGYAGIVIGWDAQCAAEQDWIRDMRVDSLPRGRTQPFYNVLADDNSIRYVAEENIYISPAGKPPPSLLRMAGRWFKRWDEGEGKFVSNIVEEYPDD</sequence>
<evidence type="ECO:0000259" key="1">
    <source>
        <dbReference type="PROSITE" id="PS50181"/>
    </source>
</evidence>
<dbReference type="InterPro" id="IPR032698">
    <property type="entry name" value="SirB1_N"/>
</dbReference>
<dbReference type="Proteomes" id="UP000504637">
    <property type="component" value="Unplaced"/>
</dbReference>
<dbReference type="InterPro" id="IPR011722">
    <property type="entry name" value="Hemimethylated_DNA-bd_dom"/>
</dbReference>
<dbReference type="SUPFAM" id="SSF81383">
    <property type="entry name" value="F-box domain"/>
    <property type="match status" value="1"/>
</dbReference>
<dbReference type="InterPro" id="IPR036623">
    <property type="entry name" value="Hemimethylated_DNA-bd_sf"/>
</dbReference>
<protein>
    <submittedName>
        <fullName evidence="3">YccV-like-domain-containing protein</fullName>
    </submittedName>
</protein>
<reference evidence="3" key="1">
    <citation type="submission" date="2020-01" db="EMBL/GenBank/DDBJ databases">
        <authorList>
            <consortium name="DOE Joint Genome Institute"/>
            <person name="Haridas S."/>
            <person name="Albert R."/>
            <person name="Binder M."/>
            <person name="Bloem J."/>
            <person name="Labutti K."/>
            <person name="Salamov A."/>
            <person name="Andreopoulos B."/>
            <person name="Baker S.E."/>
            <person name="Barry K."/>
            <person name="Bills G."/>
            <person name="Bluhm B.H."/>
            <person name="Cannon C."/>
            <person name="Castanera R."/>
            <person name="Culley D.E."/>
            <person name="Daum C."/>
            <person name="Ezra D."/>
            <person name="Gonzalez J.B."/>
            <person name="Henrissat B."/>
            <person name="Kuo A."/>
            <person name="Liang C."/>
            <person name="Lipzen A."/>
            <person name="Lutzoni F."/>
            <person name="Magnuson J."/>
            <person name="Mondo S."/>
            <person name="Nolan M."/>
            <person name="Ohm R."/>
            <person name="Pangilinan J."/>
            <person name="Park H.-J."/>
            <person name="Ramirez L."/>
            <person name="Alfaro M."/>
            <person name="Sun H."/>
            <person name="Tritt A."/>
            <person name="Yoshinaga Y."/>
            <person name="Zwiers L.-H."/>
            <person name="Turgeon B.G."/>
            <person name="Goodwin S.B."/>
            <person name="Spatafora J.W."/>
            <person name="Crous P.W."/>
            <person name="Grigoriev I.V."/>
        </authorList>
    </citation>
    <scope>NUCLEOTIDE SEQUENCE</scope>
    <source>
        <strain evidence="3">CBS 342.82</strain>
    </source>
</reference>
<dbReference type="PANTHER" id="PTHR31350:SF27">
    <property type="entry name" value="HEMIMETHYLATED DNA-BINDING DOMAIN-CONTAINING PROTEIN"/>
    <property type="match status" value="1"/>
</dbReference>
<organism evidence="3">
    <name type="scientific">Dissoconium aciculare CBS 342.82</name>
    <dbReference type="NCBI Taxonomy" id="1314786"/>
    <lineage>
        <taxon>Eukaryota</taxon>
        <taxon>Fungi</taxon>
        <taxon>Dikarya</taxon>
        <taxon>Ascomycota</taxon>
        <taxon>Pezizomycotina</taxon>
        <taxon>Dothideomycetes</taxon>
        <taxon>Dothideomycetidae</taxon>
        <taxon>Mycosphaerellales</taxon>
        <taxon>Dissoconiaceae</taxon>
        <taxon>Dissoconium</taxon>
    </lineage>
</organism>
<reference evidence="3" key="2">
    <citation type="submission" date="2020-04" db="EMBL/GenBank/DDBJ databases">
        <authorList>
            <consortium name="NCBI Genome Project"/>
        </authorList>
    </citation>
    <scope>NUCLEOTIDE SEQUENCE</scope>
    <source>
        <strain evidence="3">CBS 342.82</strain>
    </source>
</reference>
<dbReference type="SMART" id="SM00992">
    <property type="entry name" value="YccV-like"/>
    <property type="match status" value="1"/>
</dbReference>
<dbReference type="InterPro" id="IPR001810">
    <property type="entry name" value="F-box_dom"/>
</dbReference>
<dbReference type="NCBIfam" id="TIGR02097">
    <property type="entry name" value="yccV"/>
    <property type="match status" value="1"/>
</dbReference>
<dbReference type="PROSITE" id="PS50181">
    <property type="entry name" value="FBOX"/>
    <property type="match status" value="1"/>
</dbReference>
<dbReference type="OrthoDB" id="28868at2759"/>
<dbReference type="PANTHER" id="PTHR31350">
    <property type="entry name" value="SI:DKEY-261L7.2"/>
    <property type="match status" value="1"/>
</dbReference>
<dbReference type="InterPro" id="IPR036047">
    <property type="entry name" value="F-box-like_dom_sf"/>
</dbReference>
<dbReference type="Pfam" id="PF13369">
    <property type="entry name" value="Transglut_core2"/>
    <property type="match status" value="1"/>
</dbReference>
<name>A0A6J3MA89_9PEZI</name>
<feature type="domain" description="F-box" evidence="1">
    <location>
        <begin position="9"/>
        <end position="55"/>
    </location>
</feature>
<dbReference type="Gene3D" id="1.20.1280.50">
    <property type="match status" value="1"/>
</dbReference>
<dbReference type="SUPFAM" id="SSF141255">
    <property type="entry name" value="YccV-like"/>
    <property type="match status" value="1"/>
</dbReference>
<dbReference type="GeneID" id="54360261"/>
<gene>
    <name evidence="3" type="ORF">K489DRAFT_351982</name>
</gene>
<evidence type="ECO:0000313" key="3">
    <source>
        <dbReference type="RefSeq" id="XP_033461981.1"/>
    </source>
</evidence>
<evidence type="ECO:0000313" key="2">
    <source>
        <dbReference type="Proteomes" id="UP000504637"/>
    </source>
</evidence>
<dbReference type="Pfam" id="PF08755">
    <property type="entry name" value="YccV-like"/>
    <property type="match status" value="1"/>
</dbReference>
<dbReference type="GO" id="GO:0003677">
    <property type="term" value="F:DNA binding"/>
    <property type="evidence" value="ECO:0007669"/>
    <property type="project" value="InterPro"/>
</dbReference>
<accession>A0A6J3MA89</accession>